<protein>
    <submittedName>
        <fullName evidence="1">Uncharacterized protein</fullName>
    </submittedName>
</protein>
<dbReference type="AlphaFoldDB" id="A0A5N7JR01"/>
<gene>
    <name evidence="1" type="ORF">F0170_07455</name>
</gene>
<organism evidence="1 2">
    <name type="scientific">Pseudomonas kitaguniensis</name>
    <dbReference type="NCBI Taxonomy" id="2607908"/>
    <lineage>
        <taxon>Bacteria</taxon>
        <taxon>Pseudomonadati</taxon>
        <taxon>Pseudomonadota</taxon>
        <taxon>Gammaproteobacteria</taxon>
        <taxon>Pseudomonadales</taxon>
        <taxon>Pseudomonadaceae</taxon>
        <taxon>Pseudomonas</taxon>
    </lineage>
</organism>
<evidence type="ECO:0000313" key="1">
    <source>
        <dbReference type="EMBL" id="MPQ83834.1"/>
    </source>
</evidence>
<sequence>MPQKLLDIFNDKTDPRERFKKLSSCGYQGQDLDAAESFTIYPNSVRVPDGEGLARSMESPSHVDAATRLYTGIAFSEATKRGISVQRISITTDREIHDFGKAKVADHNKNFPEKKRAYLGYVVGLCSVFRNAKSHEGLRLFGVFSTPEPEIPAHADIFVVLKPGPAEKLAIQRVFHDAFNLDELITP</sequence>
<reference evidence="1 2" key="1">
    <citation type="submission" date="2019-09" db="EMBL/GenBank/DDBJ databases">
        <title>The draft genomes of Allium pathogen Pseudomonas sp.</title>
        <authorList>
            <person name="Fujikawa T."/>
            <person name="Sawada H."/>
        </authorList>
    </citation>
    <scope>NUCLEOTIDE SEQUENCE [LARGE SCALE GENOMIC DNA]</scope>
    <source>
        <strain evidence="1 2">MAFF 730085</strain>
    </source>
</reference>
<proteinExistence type="predicted"/>
<comment type="caution">
    <text evidence="1">The sequence shown here is derived from an EMBL/GenBank/DDBJ whole genome shotgun (WGS) entry which is preliminary data.</text>
</comment>
<evidence type="ECO:0000313" key="2">
    <source>
        <dbReference type="Proteomes" id="UP000325438"/>
    </source>
</evidence>
<accession>A0A5N7JR01</accession>
<dbReference type="RefSeq" id="WP_152749031.1">
    <property type="nucleotide sequence ID" value="NZ_VUBA01000043.1"/>
</dbReference>
<dbReference type="EMBL" id="VUBA01000043">
    <property type="protein sequence ID" value="MPQ83834.1"/>
    <property type="molecule type" value="Genomic_DNA"/>
</dbReference>
<dbReference type="Proteomes" id="UP000325438">
    <property type="component" value="Unassembled WGS sequence"/>
</dbReference>
<name>A0A5N7JR01_9PSED</name>